<dbReference type="EMBL" id="IACM01096947">
    <property type="protein sequence ID" value="LAB33372.1"/>
    <property type="molecule type" value="Transcribed_RNA"/>
</dbReference>
<protein>
    <submittedName>
        <fullName evidence="2">Uncharacterized protein</fullName>
    </submittedName>
</protein>
<accession>A0A2D4MJ45</accession>
<evidence type="ECO:0000256" key="1">
    <source>
        <dbReference type="SAM" id="Phobius"/>
    </source>
</evidence>
<name>A0A2D4MJ45_9SAUR</name>
<proteinExistence type="predicted"/>
<dbReference type="EMBL" id="IACM01096949">
    <property type="protein sequence ID" value="LAB33378.1"/>
    <property type="molecule type" value="Transcribed_RNA"/>
</dbReference>
<evidence type="ECO:0000313" key="2">
    <source>
        <dbReference type="EMBL" id="LAB33372.1"/>
    </source>
</evidence>
<dbReference type="AlphaFoldDB" id="A0A2D4MJ45"/>
<feature type="transmembrane region" description="Helical" evidence="1">
    <location>
        <begin position="71"/>
        <end position="92"/>
    </location>
</feature>
<keyword evidence="1" id="KW-0812">Transmembrane</keyword>
<reference evidence="2" key="1">
    <citation type="submission" date="2017-07" db="EMBL/GenBank/DDBJ databases">
        <authorList>
            <person name="Mikheyev A."/>
            <person name="Grau M."/>
        </authorList>
    </citation>
    <scope>NUCLEOTIDE SEQUENCE</scope>
    <source>
        <tissue evidence="2">Venom_gland</tissue>
    </source>
</reference>
<sequence length="115" mass="12957">MKIGSIVFLSRSNCAVVAETGKHFAEGQERKQAGENKITIKWGQVLTPWKCHICSSVKKLVYKFHTENFRLYLFIVAKGRFFIAAFICQLIILSPPLPGLINPALVVCYPFCILP</sequence>
<keyword evidence="1" id="KW-1133">Transmembrane helix</keyword>
<organism evidence="2">
    <name type="scientific">Micrurus spixii</name>
    <name type="common">Amazon coral snake</name>
    <dbReference type="NCBI Taxonomy" id="129469"/>
    <lineage>
        <taxon>Eukaryota</taxon>
        <taxon>Metazoa</taxon>
        <taxon>Chordata</taxon>
        <taxon>Craniata</taxon>
        <taxon>Vertebrata</taxon>
        <taxon>Euteleostomi</taxon>
        <taxon>Lepidosauria</taxon>
        <taxon>Squamata</taxon>
        <taxon>Bifurcata</taxon>
        <taxon>Unidentata</taxon>
        <taxon>Episquamata</taxon>
        <taxon>Toxicofera</taxon>
        <taxon>Serpentes</taxon>
        <taxon>Colubroidea</taxon>
        <taxon>Elapidae</taxon>
        <taxon>Elapinae</taxon>
        <taxon>Micrurus</taxon>
    </lineage>
</organism>
<keyword evidence="1" id="KW-0472">Membrane</keyword>
<reference evidence="2" key="2">
    <citation type="submission" date="2017-11" db="EMBL/GenBank/DDBJ databases">
        <title>Coralsnake Venomics: Analyses of Venom Gland Transcriptomes and Proteomes of Six Brazilian Taxa.</title>
        <authorList>
            <person name="Aird S.D."/>
            <person name="Jorge da Silva N."/>
            <person name="Qiu L."/>
            <person name="Villar-Briones A."/>
            <person name="Aparecida-Saddi V."/>
            <person name="Campos-Telles M.P."/>
            <person name="Grau M."/>
            <person name="Mikheyev A.S."/>
        </authorList>
    </citation>
    <scope>NUCLEOTIDE SEQUENCE</scope>
    <source>
        <tissue evidence="2">Venom_gland</tissue>
    </source>
</reference>